<evidence type="ECO:0000256" key="3">
    <source>
        <dbReference type="ARBA" id="ARBA00022729"/>
    </source>
</evidence>
<keyword evidence="7" id="KW-1185">Reference proteome</keyword>
<dbReference type="GO" id="GO:0015689">
    <property type="term" value="P:molybdate ion transport"/>
    <property type="evidence" value="ECO:0007669"/>
    <property type="project" value="InterPro"/>
</dbReference>
<organism evidence="6 7">
    <name type="scientific">Eubacterium oxidoreducens</name>
    <dbReference type="NCBI Taxonomy" id="1732"/>
    <lineage>
        <taxon>Bacteria</taxon>
        <taxon>Bacillati</taxon>
        <taxon>Bacillota</taxon>
        <taxon>Clostridia</taxon>
        <taxon>Eubacteriales</taxon>
        <taxon>Eubacteriaceae</taxon>
        <taxon>Eubacterium</taxon>
    </lineage>
</organism>
<comment type="similarity">
    <text evidence="1">Belongs to the bacterial solute-binding protein ModA family.</text>
</comment>
<dbReference type="AlphaFoldDB" id="A0A1G5ZZH2"/>
<feature type="binding site" evidence="4">
    <location>
        <position position="89"/>
    </location>
    <ligand>
        <name>molybdate</name>
        <dbReference type="ChEBI" id="CHEBI:36264"/>
    </ligand>
</feature>
<evidence type="ECO:0000256" key="1">
    <source>
        <dbReference type="ARBA" id="ARBA00009175"/>
    </source>
</evidence>
<keyword evidence="3 5" id="KW-0732">Signal</keyword>
<dbReference type="Gene3D" id="3.40.190.10">
    <property type="entry name" value="Periplasmic binding protein-like II"/>
    <property type="match status" value="2"/>
</dbReference>
<protein>
    <submittedName>
        <fullName evidence="6">Molybdate transport system substrate-binding protein</fullName>
    </submittedName>
</protein>
<gene>
    <name evidence="6" type="ORF">SAMN02910417_00004</name>
</gene>
<feature type="binding site" evidence="4">
    <location>
        <position position="230"/>
    </location>
    <ligand>
        <name>molybdate</name>
        <dbReference type="ChEBI" id="CHEBI:36264"/>
    </ligand>
</feature>
<dbReference type="PROSITE" id="PS51257">
    <property type="entry name" value="PROKAR_LIPOPROTEIN"/>
    <property type="match status" value="1"/>
</dbReference>
<reference evidence="6 7" key="1">
    <citation type="submission" date="2016-10" db="EMBL/GenBank/DDBJ databases">
        <authorList>
            <person name="de Groot N.N."/>
        </authorList>
    </citation>
    <scope>NUCLEOTIDE SEQUENCE [LARGE SCALE GENOMIC DNA]</scope>
    <source>
        <strain evidence="6 7">DSM 3217</strain>
    </source>
</reference>
<accession>A0A1G5ZZH2</accession>
<dbReference type="SUPFAM" id="SSF53850">
    <property type="entry name" value="Periplasmic binding protein-like II"/>
    <property type="match status" value="1"/>
</dbReference>
<dbReference type="NCBIfam" id="TIGR01256">
    <property type="entry name" value="modA"/>
    <property type="match status" value="1"/>
</dbReference>
<evidence type="ECO:0000256" key="4">
    <source>
        <dbReference type="PIRSR" id="PIRSR004846-1"/>
    </source>
</evidence>
<dbReference type="PIRSF" id="PIRSF004846">
    <property type="entry name" value="ModA"/>
    <property type="match status" value="1"/>
</dbReference>
<evidence type="ECO:0000256" key="2">
    <source>
        <dbReference type="ARBA" id="ARBA00022723"/>
    </source>
</evidence>
<proteinExistence type="inferred from homology"/>
<dbReference type="PANTHER" id="PTHR30632:SF0">
    <property type="entry name" value="SULFATE-BINDING PROTEIN"/>
    <property type="match status" value="1"/>
</dbReference>
<dbReference type="Proteomes" id="UP000199228">
    <property type="component" value="Unassembled WGS sequence"/>
</dbReference>
<dbReference type="GO" id="GO:0030973">
    <property type="term" value="F:molybdate ion binding"/>
    <property type="evidence" value="ECO:0007669"/>
    <property type="project" value="TreeGrafter"/>
</dbReference>
<dbReference type="EMBL" id="FMXR01000004">
    <property type="protein sequence ID" value="SDB01619.1"/>
    <property type="molecule type" value="Genomic_DNA"/>
</dbReference>
<dbReference type="PANTHER" id="PTHR30632">
    <property type="entry name" value="MOLYBDATE-BINDING PERIPLASMIC PROTEIN"/>
    <property type="match status" value="1"/>
</dbReference>
<evidence type="ECO:0000256" key="5">
    <source>
        <dbReference type="SAM" id="SignalP"/>
    </source>
</evidence>
<feature type="binding site" evidence="4">
    <location>
        <position position="61"/>
    </location>
    <ligand>
        <name>molybdate</name>
        <dbReference type="ChEBI" id="CHEBI:36264"/>
    </ligand>
</feature>
<dbReference type="STRING" id="1732.SAMN02910417_00004"/>
<keyword evidence="2 4" id="KW-0479">Metal-binding</keyword>
<dbReference type="Pfam" id="PF13531">
    <property type="entry name" value="SBP_bac_11"/>
    <property type="match status" value="1"/>
</dbReference>
<feature type="binding site" evidence="4">
    <location>
        <position position="212"/>
    </location>
    <ligand>
        <name>molybdate</name>
        <dbReference type="ChEBI" id="CHEBI:36264"/>
    </ligand>
</feature>
<dbReference type="InterPro" id="IPR050682">
    <property type="entry name" value="ModA/WtpA"/>
</dbReference>
<sequence>MKKKLISVFMVAAFGASLLAGCGSNASNDTAATSTTEGATSDTTATEDGDKTTITVFAAASLNTVLDELIEMYNETNPDIEILTNYDSSGTLMEQIEEGASCDVFFSAAQKQMDQLQDQDNLVVEGTRHNVVNNQLCVVTYPDSGTEVTGLADLNKASSIALCDGTVPVGKYTRVALMNSGVLDEVEDASVYTTQEVSDALGGVEINETANVSATASAVAEGSNEVGMVYYSDTYGIEDQLEIIEVVSYDLSGNIIYPVAQIANEEATDAQSEAAVAFINYLKSDEATKVFQEHYFDTDVED</sequence>
<dbReference type="RefSeq" id="WP_176762209.1">
    <property type="nucleotide sequence ID" value="NZ_FMXR01000004.1"/>
</dbReference>
<name>A0A1G5ZZH2_EUBOX</name>
<evidence type="ECO:0000313" key="6">
    <source>
        <dbReference type="EMBL" id="SDB01619.1"/>
    </source>
</evidence>
<keyword evidence="4" id="KW-0500">Molybdenum</keyword>
<feature type="chain" id="PRO_5039037237" evidence="5">
    <location>
        <begin position="21"/>
        <end position="302"/>
    </location>
</feature>
<feature type="signal peptide" evidence="5">
    <location>
        <begin position="1"/>
        <end position="20"/>
    </location>
</feature>
<evidence type="ECO:0000313" key="7">
    <source>
        <dbReference type="Proteomes" id="UP000199228"/>
    </source>
</evidence>
<dbReference type="GO" id="GO:0046872">
    <property type="term" value="F:metal ion binding"/>
    <property type="evidence" value="ECO:0007669"/>
    <property type="project" value="UniProtKB-KW"/>
</dbReference>
<dbReference type="InterPro" id="IPR005950">
    <property type="entry name" value="ModA"/>
</dbReference>